<dbReference type="RefSeq" id="WP_150491368.1">
    <property type="nucleotide sequence ID" value="NZ_BMUV01000012.1"/>
</dbReference>
<dbReference type="KEGG" id="snk:CP967_32425"/>
<dbReference type="Gene3D" id="2.60.60.20">
    <property type="entry name" value="PLAT/LH2 domain"/>
    <property type="match status" value="1"/>
</dbReference>
<dbReference type="InterPro" id="IPR036392">
    <property type="entry name" value="PLAT/LH2_dom_sf"/>
</dbReference>
<reference evidence="1 2" key="1">
    <citation type="submission" date="2017-09" db="EMBL/GenBank/DDBJ databases">
        <authorList>
            <person name="Lee N."/>
            <person name="Cho B.-K."/>
        </authorList>
    </citation>
    <scope>NUCLEOTIDE SEQUENCE [LARGE SCALE GENOMIC DNA]</scope>
    <source>
        <strain evidence="1 2">ATCC 12769</strain>
    </source>
</reference>
<dbReference type="OrthoDB" id="4201688at2"/>
<keyword evidence="2" id="KW-1185">Reference proteome</keyword>
<protein>
    <recommendedName>
        <fullName evidence="3">PLAT domain-containing protein</fullName>
    </recommendedName>
</protein>
<sequence>MAAISQIIAHIVTADVEHASTGSWIYLGLGGREFSLDTHDVDFSRGADACFLLGEESNVKYSDYNDPRTPPLSTEDLAHSPVYLRVETAGDGPAWCLEWVSVTVNPDTSYRRRFIHPSLAGSAREHRIWLDTGYGKAVYLRPVDDAEPRH</sequence>
<dbReference type="SUPFAM" id="SSF49723">
    <property type="entry name" value="Lipase/lipooxygenase domain (PLAT/LH2 domain)"/>
    <property type="match status" value="1"/>
</dbReference>
<organism evidence="1 2">
    <name type="scientific">Streptomyces nitrosporeus</name>
    <dbReference type="NCBI Taxonomy" id="28894"/>
    <lineage>
        <taxon>Bacteria</taxon>
        <taxon>Bacillati</taxon>
        <taxon>Actinomycetota</taxon>
        <taxon>Actinomycetes</taxon>
        <taxon>Kitasatosporales</taxon>
        <taxon>Streptomycetaceae</taxon>
        <taxon>Streptomyces</taxon>
    </lineage>
</organism>
<proteinExistence type="predicted"/>
<evidence type="ECO:0000313" key="1">
    <source>
        <dbReference type="EMBL" id="QEU76051.1"/>
    </source>
</evidence>
<dbReference type="Proteomes" id="UP000326178">
    <property type="component" value="Chromosome"/>
</dbReference>
<dbReference type="AlphaFoldDB" id="A0A5J6FJ85"/>
<name>A0A5J6FJ85_9ACTN</name>
<gene>
    <name evidence="1" type="ORF">CP967_32425</name>
</gene>
<dbReference type="EMBL" id="CP023702">
    <property type="protein sequence ID" value="QEU76051.1"/>
    <property type="molecule type" value="Genomic_DNA"/>
</dbReference>
<accession>A0A5J6FJ85</accession>
<evidence type="ECO:0008006" key="3">
    <source>
        <dbReference type="Google" id="ProtNLM"/>
    </source>
</evidence>
<evidence type="ECO:0000313" key="2">
    <source>
        <dbReference type="Proteomes" id="UP000326178"/>
    </source>
</evidence>